<evidence type="ECO:0000256" key="1">
    <source>
        <dbReference type="SAM" id="MobiDB-lite"/>
    </source>
</evidence>
<proteinExistence type="predicted"/>
<evidence type="ECO:0000313" key="3">
    <source>
        <dbReference type="EMBL" id="MBB4286197.1"/>
    </source>
</evidence>
<reference evidence="3 4" key="1">
    <citation type="submission" date="2020-08" db="EMBL/GenBank/DDBJ databases">
        <title>Genome sequencing of Purple Non-Sulfur Bacteria from various extreme environments.</title>
        <authorList>
            <person name="Mayer M."/>
        </authorList>
    </citation>
    <scope>NUCLEOTIDE SEQUENCE [LARGE SCALE GENOMIC DNA]</scope>
    <source>
        <strain evidence="3 4">JA135</strain>
    </source>
</reference>
<dbReference type="Proteomes" id="UP000555728">
    <property type="component" value="Unassembled WGS sequence"/>
</dbReference>
<dbReference type="NCBIfam" id="NF006622">
    <property type="entry name" value="PRK09190.1"/>
    <property type="match status" value="1"/>
</dbReference>
<dbReference type="InterPro" id="IPR007393">
    <property type="entry name" value="YlxR_dom"/>
</dbReference>
<feature type="region of interest" description="Disordered" evidence="1">
    <location>
        <begin position="232"/>
        <end position="257"/>
    </location>
</feature>
<dbReference type="RefSeq" id="WP_184434703.1">
    <property type="nucleotide sequence ID" value="NZ_JACIGI010000013.1"/>
</dbReference>
<dbReference type="AlphaFoldDB" id="A0A7W6S0Y9"/>
<evidence type="ECO:0000259" key="2">
    <source>
        <dbReference type="Pfam" id="PF04296"/>
    </source>
</evidence>
<keyword evidence="4" id="KW-1185">Reference proteome</keyword>
<dbReference type="PANTHER" id="PTHR34215:SF1">
    <property type="entry name" value="YLXR DOMAIN-CONTAINING PROTEIN"/>
    <property type="match status" value="1"/>
</dbReference>
<dbReference type="InterPro" id="IPR037465">
    <property type="entry name" value="YlxR"/>
</dbReference>
<dbReference type="InterPro" id="IPR035931">
    <property type="entry name" value="YlxR-like_sf"/>
</dbReference>
<dbReference type="Gene3D" id="3.30.1330.30">
    <property type="match status" value="1"/>
</dbReference>
<accession>A0A7W6S0Y9</accession>
<feature type="region of interest" description="Disordered" evidence="1">
    <location>
        <begin position="1"/>
        <end position="22"/>
    </location>
</feature>
<dbReference type="Pfam" id="PF04296">
    <property type="entry name" value="YlxR"/>
    <property type="match status" value="1"/>
</dbReference>
<protein>
    <recommendedName>
        <fullName evidence="2">YlxR domain-containing protein</fullName>
    </recommendedName>
</protein>
<sequence>MAAPSPERATGGDAEEDPMPSGHRRCIATREVRPMAGLLRFVVDPDGQVVPDVDRRLPGRGLWLSPSRDMIEMAARKRLFARAARRAVTVPPDLADRVEALLVRRGLDLIGLARRAGQVVSGFEKVRSRLREASSAGLPAVLLAARDGGDDGRGKVAALAAAVGRASASGGGTGAAMPMVVGFDAAELGRPLGRERVVHGALEPGRLARTFLESCDLLAGFRPGPMTLSAADVLAETRRDPPDRRGEESRLTGGAQD</sequence>
<comment type="caution">
    <text evidence="3">The sequence shown here is derived from an EMBL/GenBank/DDBJ whole genome shotgun (WGS) entry which is preliminary data.</text>
</comment>
<name>A0A7W6S0Y9_9PROT</name>
<gene>
    <name evidence="3" type="ORF">GGD88_001924</name>
</gene>
<evidence type="ECO:0000313" key="4">
    <source>
        <dbReference type="Proteomes" id="UP000555728"/>
    </source>
</evidence>
<feature type="compositionally biased region" description="Basic and acidic residues" evidence="1">
    <location>
        <begin position="235"/>
        <end position="250"/>
    </location>
</feature>
<dbReference type="EMBL" id="JACIGI010000013">
    <property type="protein sequence ID" value="MBB4286197.1"/>
    <property type="molecule type" value="Genomic_DNA"/>
</dbReference>
<dbReference type="PANTHER" id="PTHR34215">
    <property type="entry name" value="BLL0784 PROTEIN"/>
    <property type="match status" value="1"/>
</dbReference>
<organism evidence="3 4">
    <name type="scientific">Roseospira goensis</name>
    <dbReference type="NCBI Taxonomy" id="391922"/>
    <lineage>
        <taxon>Bacteria</taxon>
        <taxon>Pseudomonadati</taxon>
        <taxon>Pseudomonadota</taxon>
        <taxon>Alphaproteobacteria</taxon>
        <taxon>Rhodospirillales</taxon>
        <taxon>Rhodospirillaceae</taxon>
        <taxon>Roseospira</taxon>
    </lineage>
</organism>
<dbReference type="Gene3D" id="3.30.1230.10">
    <property type="entry name" value="YlxR-like"/>
    <property type="match status" value="1"/>
</dbReference>
<dbReference type="SUPFAM" id="SSF64376">
    <property type="entry name" value="YlxR-like"/>
    <property type="match status" value="1"/>
</dbReference>
<feature type="domain" description="YlxR" evidence="2">
    <location>
        <begin position="24"/>
        <end position="99"/>
    </location>
</feature>
<dbReference type="InterPro" id="IPR029064">
    <property type="entry name" value="Ribosomal_eL30-like_sf"/>
</dbReference>